<sequence length="113" mass="12959">MGLEWTAKSGVQRVARFSGLDKEIVRQFFPAGCNTSVTDTIFTHTLSRVRCELLAGCNHYFDLFCLFTNLILKMMVDLAYNLQIKCLFFFLTLTLVLLLYTTLTLRPLLVLNL</sequence>
<proteinExistence type="predicted"/>
<keyword evidence="1" id="KW-0812">Transmembrane</keyword>
<feature type="transmembrane region" description="Helical" evidence="1">
    <location>
        <begin position="84"/>
        <end position="103"/>
    </location>
</feature>
<accession>A0A8D7ZW72</accession>
<evidence type="ECO:0000313" key="2">
    <source>
        <dbReference type="EMBL" id="CAG6445688.1"/>
    </source>
</evidence>
<protein>
    <submittedName>
        <fullName evidence="2">(northern house mosquito) hypothetical protein</fullName>
    </submittedName>
</protein>
<name>A0A8D7ZW72_CULPI</name>
<keyword evidence="1" id="KW-1133">Transmembrane helix</keyword>
<evidence type="ECO:0000256" key="1">
    <source>
        <dbReference type="SAM" id="Phobius"/>
    </source>
</evidence>
<organism evidence="2">
    <name type="scientific">Culex pipiens</name>
    <name type="common">House mosquito</name>
    <dbReference type="NCBI Taxonomy" id="7175"/>
    <lineage>
        <taxon>Eukaryota</taxon>
        <taxon>Metazoa</taxon>
        <taxon>Ecdysozoa</taxon>
        <taxon>Arthropoda</taxon>
        <taxon>Hexapoda</taxon>
        <taxon>Insecta</taxon>
        <taxon>Pterygota</taxon>
        <taxon>Neoptera</taxon>
        <taxon>Endopterygota</taxon>
        <taxon>Diptera</taxon>
        <taxon>Nematocera</taxon>
        <taxon>Culicoidea</taxon>
        <taxon>Culicidae</taxon>
        <taxon>Culicinae</taxon>
        <taxon>Culicini</taxon>
        <taxon>Culex</taxon>
        <taxon>Culex</taxon>
    </lineage>
</organism>
<dbReference type="EMBL" id="HBUE01005365">
    <property type="protein sequence ID" value="CAG6445688.1"/>
    <property type="molecule type" value="Transcribed_RNA"/>
</dbReference>
<dbReference type="AlphaFoldDB" id="A0A8D7ZW72"/>
<keyword evidence="1" id="KW-0472">Membrane</keyword>
<reference evidence="2" key="1">
    <citation type="submission" date="2021-05" db="EMBL/GenBank/DDBJ databases">
        <authorList>
            <person name="Alioto T."/>
            <person name="Alioto T."/>
            <person name="Gomez Garrido J."/>
        </authorList>
    </citation>
    <scope>NUCLEOTIDE SEQUENCE</scope>
</reference>